<dbReference type="EMBL" id="VSFF01000009">
    <property type="protein sequence ID" value="TYC12528.1"/>
    <property type="molecule type" value="Genomic_DNA"/>
</dbReference>
<dbReference type="AlphaFoldDB" id="A0A5D0U289"/>
<dbReference type="Proteomes" id="UP000322634">
    <property type="component" value="Unassembled WGS sequence"/>
</dbReference>
<evidence type="ECO:0000313" key="3">
    <source>
        <dbReference type="Proteomes" id="UP000322634"/>
    </source>
</evidence>
<gene>
    <name evidence="2" type="ORF">FXF65_25190</name>
</gene>
<evidence type="ECO:0000256" key="1">
    <source>
        <dbReference type="SAM" id="Phobius"/>
    </source>
</evidence>
<dbReference type="RefSeq" id="WP_148352468.1">
    <property type="nucleotide sequence ID" value="NZ_JBHSBF010000012.1"/>
</dbReference>
<keyword evidence="1" id="KW-1133">Transmembrane helix</keyword>
<evidence type="ECO:0000313" key="2">
    <source>
        <dbReference type="EMBL" id="TYC12528.1"/>
    </source>
</evidence>
<sequence length="140" mass="14682">MTKQTSTTVTDPDAREKLHIAKVLLGGYAAVSVLTLLAIVVFSGDSDLVTGAVWVRGSILAAASLITFALGVSMARGSRSAYRRVRIIALAQVAAIAVIESIPGSFPVWFKVENGVCGTLLIIVVLLTLARTVRAAFAAR</sequence>
<keyword evidence="1" id="KW-0472">Membrane</keyword>
<protein>
    <submittedName>
        <fullName evidence="2">Uncharacterized protein</fullName>
    </submittedName>
</protein>
<reference evidence="2 3" key="1">
    <citation type="submission" date="2019-08" db="EMBL/GenBank/DDBJ databases">
        <title>Actinomadura sp. nov. CYP1-5 isolated from mountain soil.</title>
        <authorList>
            <person name="Songsumanus A."/>
            <person name="Kuncharoen N."/>
            <person name="Kudo T."/>
            <person name="Yuki M."/>
            <person name="Igarashi Y."/>
            <person name="Tanasupawat S."/>
        </authorList>
    </citation>
    <scope>NUCLEOTIDE SEQUENCE [LARGE SCALE GENOMIC DNA]</scope>
    <source>
        <strain evidence="2 3">GKU157</strain>
    </source>
</reference>
<feature type="transmembrane region" description="Helical" evidence="1">
    <location>
        <begin position="112"/>
        <end position="130"/>
    </location>
</feature>
<organism evidence="2 3">
    <name type="scientific">Actinomadura syzygii</name>
    <dbReference type="NCBI Taxonomy" id="1427538"/>
    <lineage>
        <taxon>Bacteria</taxon>
        <taxon>Bacillati</taxon>
        <taxon>Actinomycetota</taxon>
        <taxon>Actinomycetes</taxon>
        <taxon>Streptosporangiales</taxon>
        <taxon>Thermomonosporaceae</taxon>
        <taxon>Actinomadura</taxon>
    </lineage>
</organism>
<keyword evidence="1" id="KW-0812">Transmembrane</keyword>
<feature type="transmembrane region" description="Helical" evidence="1">
    <location>
        <begin position="87"/>
        <end position="106"/>
    </location>
</feature>
<keyword evidence="3" id="KW-1185">Reference proteome</keyword>
<feature type="transmembrane region" description="Helical" evidence="1">
    <location>
        <begin position="20"/>
        <end position="42"/>
    </location>
</feature>
<name>A0A5D0U289_9ACTN</name>
<feature type="transmembrane region" description="Helical" evidence="1">
    <location>
        <begin position="54"/>
        <end position="75"/>
    </location>
</feature>
<comment type="caution">
    <text evidence="2">The sequence shown here is derived from an EMBL/GenBank/DDBJ whole genome shotgun (WGS) entry which is preliminary data.</text>
</comment>
<proteinExistence type="predicted"/>
<dbReference type="OrthoDB" id="4230291at2"/>
<accession>A0A5D0U289</accession>